<evidence type="ECO:0000313" key="2">
    <source>
        <dbReference type="EMBL" id="ONH32966.1"/>
    </source>
</evidence>
<gene>
    <name evidence="2" type="ORF">BL253_03860</name>
</gene>
<organism evidence="2 3">
    <name type="scientific">Pseudofrankia asymbiotica</name>
    <dbReference type="NCBI Taxonomy" id="1834516"/>
    <lineage>
        <taxon>Bacteria</taxon>
        <taxon>Bacillati</taxon>
        <taxon>Actinomycetota</taxon>
        <taxon>Actinomycetes</taxon>
        <taxon>Frankiales</taxon>
        <taxon>Frankiaceae</taxon>
        <taxon>Pseudofrankia</taxon>
    </lineage>
</organism>
<dbReference type="EMBL" id="MOMC01000008">
    <property type="protein sequence ID" value="ONH32966.1"/>
    <property type="molecule type" value="Genomic_DNA"/>
</dbReference>
<accession>A0A1V2IKH7</accession>
<sequence length="350" mass="36306">MPVSLVAAGRATGRPAALAEGPADVLHLRLEPDDAVAGVSLGQARALFAGVARLLQAAAMAAIGPASRFAGRRPDAVKAFVEQDVRFVHAEADSPLLAVYTRLDDGPPPGADPARGATAPGAASAVGVAGLAPFQRRVGTTLAGALVEVTEAIRDHPTARRLPFAEPADDPAGPLTEPATATGPADGTATETAPSPLVLRGVSVDLCDALLGMVTAPRVRRMELAFYWAPHTGLDTPAVVRVALRRDDVEALLRLRAALAALSERPRTAVYGQVTRLDRGEADDGGIATIRGVVGRSTPRTVQVAVSGPEYDDAIRAYRTREPVVATGRLRRHGGVHVLTGTFTVTRDGP</sequence>
<evidence type="ECO:0000313" key="3">
    <source>
        <dbReference type="Proteomes" id="UP000188929"/>
    </source>
</evidence>
<reference evidence="3" key="1">
    <citation type="submission" date="2016-10" db="EMBL/GenBank/DDBJ databases">
        <title>Frankia sp. NRRL B-16386 Genome sequencing.</title>
        <authorList>
            <person name="Ghodhbane-Gtari F."/>
            <person name="Swanson E."/>
            <person name="Gueddou A."/>
            <person name="Hezbri K."/>
            <person name="Ktari K."/>
            <person name="Nouioui I."/>
            <person name="Morris K."/>
            <person name="Simpson S."/>
            <person name="Abebe-Akele F."/>
            <person name="Thomas K."/>
            <person name="Gtari M."/>
            <person name="Tisa L.S."/>
        </authorList>
    </citation>
    <scope>NUCLEOTIDE SEQUENCE [LARGE SCALE GENOMIC DNA]</scope>
    <source>
        <strain evidence="3">NRRL B-16386</strain>
    </source>
</reference>
<keyword evidence="3" id="KW-1185">Reference proteome</keyword>
<name>A0A1V2IKH7_9ACTN</name>
<comment type="caution">
    <text evidence="2">The sequence shown here is derived from an EMBL/GenBank/DDBJ whole genome shotgun (WGS) entry which is preliminary data.</text>
</comment>
<feature type="region of interest" description="Disordered" evidence="1">
    <location>
        <begin position="159"/>
        <end position="194"/>
    </location>
</feature>
<evidence type="ECO:0000256" key="1">
    <source>
        <dbReference type="SAM" id="MobiDB-lite"/>
    </source>
</evidence>
<dbReference type="AlphaFoldDB" id="A0A1V2IKH7"/>
<dbReference type="Proteomes" id="UP000188929">
    <property type="component" value="Unassembled WGS sequence"/>
</dbReference>
<protein>
    <submittedName>
        <fullName evidence="2">Uncharacterized protein</fullName>
    </submittedName>
</protein>
<feature type="compositionally biased region" description="Low complexity" evidence="1">
    <location>
        <begin position="176"/>
        <end position="194"/>
    </location>
</feature>
<proteinExistence type="predicted"/>